<proteinExistence type="predicted"/>
<dbReference type="GO" id="GO:0043025">
    <property type="term" value="C:neuronal cell body"/>
    <property type="evidence" value="ECO:0007669"/>
    <property type="project" value="TreeGrafter"/>
</dbReference>
<dbReference type="Pfam" id="PF13927">
    <property type="entry name" value="Ig_3"/>
    <property type="match status" value="2"/>
</dbReference>
<dbReference type="InterPro" id="IPR050958">
    <property type="entry name" value="Cell_Adh-Cytoskel_Orgn"/>
</dbReference>
<evidence type="ECO:0000313" key="6">
    <source>
        <dbReference type="Proteomes" id="UP000271087"/>
    </source>
</evidence>
<evidence type="ECO:0000313" key="5">
    <source>
        <dbReference type="EMBL" id="VDM97179.1"/>
    </source>
</evidence>
<reference evidence="5 6" key="1">
    <citation type="submission" date="2018-08" db="EMBL/GenBank/DDBJ databases">
        <authorList>
            <person name="Laetsch R D."/>
            <person name="Stevens L."/>
            <person name="Kumar S."/>
            <person name="Blaxter L. M."/>
        </authorList>
    </citation>
    <scope>NUCLEOTIDE SEQUENCE [LARGE SCALE GENOMIC DNA]</scope>
</reference>
<feature type="domain" description="Ig-like" evidence="4">
    <location>
        <begin position="2"/>
        <end position="92"/>
    </location>
</feature>
<dbReference type="Proteomes" id="UP000271087">
    <property type="component" value="Unassembled WGS sequence"/>
</dbReference>
<dbReference type="GO" id="GO:0008046">
    <property type="term" value="F:axon guidance receptor activity"/>
    <property type="evidence" value="ECO:0007669"/>
    <property type="project" value="TreeGrafter"/>
</dbReference>
<dbReference type="InterPro" id="IPR036179">
    <property type="entry name" value="Ig-like_dom_sf"/>
</dbReference>
<keyword evidence="1" id="KW-0732">Signal</keyword>
<dbReference type="SUPFAM" id="SSF48726">
    <property type="entry name" value="Immunoglobulin"/>
    <property type="match status" value="2"/>
</dbReference>
<keyword evidence="6" id="KW-1185">Reference proteome</keyword>
<dbReference type="EMBL" id="UYRW01008872">
    <property type="protein sequence ID" value="VDM97179.1"/>
    <property type="molecule type" value="Genomic_DNA"/>
</dbReference>
<dbReference type="Gene3D" id="2.60.40.10">
    <property type="entry name" value="Immunoglobulins"/>
    <property type="match status" value="2"/>
</dbReference>
<dbReference type="SMART" id="SM00409">
    <property type="entry name" value="IG"/>
    <property type="match status" value="1"/>
</dbReference>
<dbReference type="FunFam" id="2.60.40.10:FF:000107">
    <property type="entry name" value="Myosin, light chain kinase a"/>
    <property type="match status" value="1"/>
</dbReference>
<dbReference type="InterPro" id="IPR003599">
    <property type="entry name" value="Ig_sub"/>
</dbReference>
<dbReference type="GO" id="GO:0005886">
    <property type="term" value="C:plasma membrane"/>
    <property type="evidence" value="ECO:0007669"/>
    <property type="project" value="TreeGrafter"/>
</dbReference>
<evidence type="ECO:0000256" key="2">
    <source>
        <dbReference type="ARBA" id="ARBA00023157"/>
    </source>
</evidence>
<dbReference type="GO" id="GO:0050808">
    <property type="term" value="P:synapse organization"/>
    <property type="evidence" value="ECO:0007669"/>
    <property type="project" value="TreeGrafter"/>
</dbReference>
<evidence type="ECO:0000259" key="4">
    <source>
        <dbReference type="PROSITE" id="PS50835"/>
    </source>
</evidence>
<dbReference type="GO" id="GO:0030424">
    <property type="term" value="C:axon"/>
    <property type="evidence" value="ECO:0007669"/>
    <property type="project" value="TreeGrafter"/>
</dbReference>
<feature type="domain" description="Ig-like" evidence="4">
    <location>
        <begin position="97"/>
        <end position="148"/>
    </location>
</feature>
<feature type="non-terminal residue" evidence="5">
    <location>
        <position position="1"/>
    </location>
</feature>
<dbReference type="InterPro" id="IPR013783">
    <property type="entry name" value="Ig-like_fold"/>
</dbReference>
<accession>A0A3P7K7F7</accession>
<dbReference type="InterPro" id="IPR007110">
    <property type="entry name" value="Ig-like_dom"/>
</dbReference>
<evidence type="ECO:0000256" key="1">
    <source>
        <dbReference type="ARBA" id="ARBA00022729"/>
    </source>
</evidence>
<feature type="non-terminal residue" evidence="5">
    <location>
        <position position="148"/>
    </location>
</feature>
<gene>
    <name evidence="5" type="ORF">NOO_LOCUS11820</name>
</gene>
<dbReference type="PANTHER" id="PTHR45080">
    <property type="entry name" value="CONTACTIN 5"/>
    <property type="match status" value="1"/>
</dbReference>
<protein>
    <recommendedName>
        <fullName evidence="4">Ig-like domain-containing protein</fullName>
    </recommendedName>
</protein>
<dbReference type="AlphaFoldDB" id="A0A3P7K7F7"/>
<keyword evidence="2" id="KW-1015">Disulfide bond</keyword>
<dbReference type="OrthoDB" id="5985519at2759"/>
<organism evidence="5 6">
    <name type="scientific">Onchocerca ochengi</name>
    <name type="common">Filarial nematode worm</name>
    <dbReference type="NCBI Taxonomy" id="42157"/>
    <lineage>
        <taxon>Eukaryota</taxon>
        <taxon>Metazoa</taxon>
        <taxon>Ecdysozoa</taxon>
        <taxon>Nematoda</taxon>
        <taxon>Chromadorea</taxon>
        <taxon>Rhabditida</taxon>
        <taxon>Spirurina</taxon>
        <taxon>Spiruromorpha</taxon>
        <taxon>Filarioidea</taxon>
        <taxon>Onchocercidae</taxon>
        <taxon>Onchocerca</taxon>
    </lineage>
</organism>
<keyword evidence="3" id="KW-0393">Immunoglobulin domain</keyword>
<name>A0A3P7K7F7_ONCOC</name>
<dbReference type="PROSITE" id="PS50835">
    <property type="entry name" value="IG_LIKE"/>
    <property type="match status" value="2"/>
</dbReference>
<evidence type="ECO:0000256" key="3">
    <source>
        <dbReference type="ARBA" id="ARBA00023319"/>
    </source>
</evidence>
<dbReference type="PANTHER" id="PTHR45080:SF8">
    <property type="entry name" value="IG-LIKE DOMAIN-CONTAINING PROTEIN"/>
    <property type="match status" value="1"/>
</dbReference>
<dbReference type="SMART" id="SM00408">
    <property type="entry name" value="IGc2"/>
    <property type="match status" value="1"/>
</dbReference>
<dbReference type="InterPro" id="IPR003598">
    <property type="entry name" value="Ig_sub2"/>
</dbReference>
<dbReference type="GO" id="GO:0007156">
    <property type="term" value="P:homophilic cell adhesion via plasma membrane adhesion molecules"/>
    <property type="evidence" value="ECO:0007669"/>
    <property type="project" value="TreeGrafter"/>
</dbReference>
<sequence>APQLDYSRNEQHPHVIVGRPITLWCLVSGYPSPTIRWMKDGHLVPINDKSGIRLIESGQGLEILEAKREHAGIWICEASNAAGKTDYELNLDVWTLPIVFIQPEDNVRPIDSVITIQCQASGNPEPSLSWSKDGQPLITSAEGQHISL</sequence>